<dbReference type="EMBL" id="CADIKH010000009">
    <property type="protein sequence ID" value="CAB3754117.1"/>
    <property type="molecule type" value="Genomic_DNA"/>
</dbReference>
<keyword evidence="2" id="KW-1185">Reference proteome</keyword>
<organism evidence="1 2">
    <name type="scientific">Paraburkholderia humisilvae</name>
    <dbReference type="NCBI Taxonomy" id="627669"/>
    <lineage>
        <taxon>Bacteria</taxon>
        <taxon>Pseudomonadati</taxon>
        <taxon>Pseudomonadota</taxon>
        <taxon>Betaproteobacteria</taxon>
        <taxon>Burkholderiales</taxon>
        <taxon>Burkholderiaceae</taxon>
        <taxon>Paraburkholderia</taxon>
    </lineage>
</organism>
<dbReference type="AlphaFoldDB" id="A0A6J5DL07"/>
<protein>
    <submittedName>
        <fullName evidence="1">Uncharacterized protein</fullName>
    </submittedName>
</protein>
<evidence type="ECO:0000313" key="1">
    <source>
        <dbReference type="EMBL" id="CAB3754117.1"/>
    </source>
</evidence>
<dbReference type="Proteomes" id="UP000494363">
    <property type="component" value="Unassembled WGS sequence"/>
</dbReference>
<accession>A0A6J5DL07</accession>
<name>A0A6J5DL07_9BURK</name>
<proteinExistence type="predicted"/>
<reference evidence="1 2" key="1">
    <citation type="submission" date="2020-04" db="EMBL/GenBank/DDBJ databases">
        <authorList>
            <person name="De Canck E."/>
        </authorList>
    </citation>
    <scope>NUCLEOTIDE SEQUENCE [LARGE SCALE GENOMIC DNA]</scope>
    <source>
        <strain evidence="1 2">LMG 29542</strain>
    </source>
</reference>
<sequence>MAVRKSVTARHTGPLKDIGEDGPGKVAVFYASASDSLRSYLGILKLHRHADCHALLGRNPHKFVMRDWRDEVPDSGRCKVCWK</sequence>
<gene>
    <name evidence="1" type="ORF">LMG29542_02254</name>
</gene>
<evidence type="ECO:0000313" key="2">
    <source>
        <dbReference type="Proteomes" id="UP000494363"/>
    </source>
</evidence>